<sequence length="79" mass="8311">MAAQLDLSSSRAHRSSSPSHKADLEIAFYRSHSRQPVSRSPFLGFSQPTSTSRSAVLAAHVASPSSVVNGGAELSPIYA</sequence>
<accession>A0ABU6TPB5</accession>
<feature type="non-terminal residue" evidence="1">
    <location>
        <position position="79"/>
    </location>
</feature>
<evidence type="ECO:0000313" key="2">
    <source>
        <dbReference type="Proteomes" id="UP001341840"/>
    </source>
</evidence>
<dbReference type="EMBL" id="JASCZI010091413">
    <property type="protein sequence ID" value="MED6150229.1"/>
    <property type="molecule type" value="Genomic_DNA"/>
</dbReference>
<name>A0ABU6TPB5_9FABA</name>
<gene>
    <name evidence="1" type="ORF">PIB30_070398</name>
</gene>
<organism evidence="1 2">
    <name type="scientific">Stylosanthes scabra</name>
    <dbReference type="NCBI Taxonomy" id="79078"/>
    <lineage>
        <taxon>Eukaryota</taxon>
        <taxon>Viridiplantae</taxon>
        <taxon>Streptophyta</taxon>
        <taxon>Embryophyta</taxon>
        <taxon>Tracheophyta</taxon>
        <taxon>Spermatophyta</taxon>
        <taxon>Magnoliopsida</taxon>
        <taxon>eudicotyledons</taxon>
        <taxon>Gunneridae</taxon>
        <taxon>Pentapetalae</taxon>
        <taxon>rosids</taxon>
        <taxon>fabids</taxon>
        <taxon>Fabales</taxon>
        <taxon>Fabaceae</taxon>
        <taxon>Papilionoideae</taxon>
        <taxon>50 kb inversion clade</taxon>
        <taxon>dalbergioids sensu lato</taxon>
        <taxon>Dalbergieae</taxon>
        <taxon>Pterocarpus clade</taxon>
        <taxon>Stylosanthes</taxon>
    </lineage>
</organism>
<keyword evidence="2" id="KW-1185">Reference proteome</keyword>
<evidence type="ECO:0000313" key="1">
    <source>
        <dbReference type="EMBL" id="MED6150229.1"/>
    </source>
</evidence>
<proteinExistence type="predicted"/>
<protein>
    <submittedName>
        <fullName evidence="1">Uncharacterized protein</fullName>
    </submittedName>
</protein>
<dbReference type="Proteomes" id="UP001341840">
    <property type="component" value="Unassembled WGS sequence"/>
</dbReference>
<comment type="caution">
    <text evidence="1">The sequence shown here is derived from an EMBL/GenBank/DDBJ whole genome shotgun (WGS) entry which is preliminary data.</text>
</comment>
<reference evidence="1 2" key="1">
    <citation type="journal article" date="2023" name="Plants (Basel)">
        <title>Bridging the Gap: Combining Genomics and Transcriptomics Approaches to Understand Stylosanthes scabra, an Orphan Legume from the Brazilian Caatinga.</title>
        <authorList>
            <person name="Ferreira-Neto J.R.C."/>
            <person name="da Silva M.D."/>
            <person name="Binneck E."/>
            <person name="de Melo N.F."/>
            <person name="da Silva R.H."/>
            <person name="de Melo A.L.T.M."/>
            <person name="Pandolfi V."/>
            <person name="Bustamante F.O."/>
            <person name="Brasileiro-Vidal A.C."/>
            <person name="Benko-Iseppon A.M."/>
        </authorList>
    </citation>
    <scope>NUCLEOTIDE SEQUENCE [LARGE SCALE GENOMIC DNA]</scope>
    <source>
        <tissue evidence="1">Leaves</tissue>
    </source>
</reference>